<accession>A0A820Q3Q1</accession>
<feature type="non-terminal residue" evidence="3">
    <location>
        <position position="1"/>
    </location>
</feature>
<dbReference type="EMBL" id="CAJNRG010017442">
    <property type="protein sequence ID" value="CAF2226243.1"/>
    <property type="molecule type" value="Genomic_DNA"/>
</dbReference>
<feature type="region of interest" description="Disordered" evidence="1">
    <location>
        <begin position="69"/>
        <end position="102"/>
    </location>
</feature>
<protein>
    <submittedName>
        <fullName evidence="3">Uncharacterized protein</fullName>
    </submittedName>
</protein>
<feature type="non-terminal residue" evidence="3">
    <location>
        <position position="102"/>
    </location>
</feature>
<evidence type="ECO:0000256" key="1">
    <source>
        <dbReference type="SAM" id="MobiDB-lite"/>
    </source>
</evidence>
<dbReference type="Proteomes" id="UP000663842">
    <property type="component" value="Unassembled WGS sequence"/>
</dbReference>
<evidence type="ECO:0000313" key="3">
    <source>
        <dbReference type="EMBL" id="CAF4416256.1"/>
    </source>
</evidence>
<proteinExistence type="predicted"/>
<name>A0A820Q3Q1_9BILA</name>
<dbReference type="EMBL" id="CAJOBF010029756">
    <property type="protein sequence ID" value="CAF4416256.1"/>
    <property type="molecule type" value="Genomic_DNA"/>
</dbReference>
<feature type="compositionally biased region" description="Basic residues" evidence="1">
    <location>
        <begin position="69"/>
        <end position="89"/>
    </location>
</feature>
<reference evidence="3" key="1">
    <citation type="submission" date="2021-02" db="EMBL/GenBank/DDBJ databases">
        <authorList>
            <person name="Nowell W R."/>
        </authorList>
    </citation>
    <scope>NUCLEOTIDE SEQUENCE</scope>
</reference>
<comment type="caution">
    <text evidence="3">The sequence shown here is derived from an EMBL/GenBank/DDBJ whole genome shotgun (WGS) entry which is preliminary data.</text>
</comment>
<dbReference type="AlphaFoldDB" id="A0A820Q3Q1"/>
<evidence type="ECO:0000313" key="4">
    <source>
        <dbReference type="Proteomes" id="UP000663842"/>
    </source>
</evidence>
<evidence type="ECO:0000313" key="2">
    <source>
        <dbReference type="EMBL" id="CAF2226243.1"/>
    </source>
</evidence>
<gene>
    <name evidence="3" type="ORF">UXM345_LOCUS38636</name>
    <name evidence="2" type="ORF">XDN619_LOCUS34066</name>
</gene>
<dbReference type="Proteomes" id="UP000663887">
    <property type="component" value="Unassembled WGS sequence"/>
</dbReference>
<sequence length="102" mass="11581">NSHPELLKLEKVIASYNHNFIAPSTVPTITKSSTSTVPNNDQFQLKINNNSFPKEQIIINSNVKSNLNKKSKLKSKVKVKKGKEIKKRKQTDLEGHANNYHK</sequence>
<organism evidence="3 4">
    <name type="scientific">Rotaria magnacalcarata</name>
    <dbReference type="NCBI Taxonomy" id="392030"/>
    <lineage>
        <taxon>Eukaryota</taxon>
        <taxon>Metazoa</taxon>
        <taxon>Spiralia</taxon>
        <taxon>Gnathifera</taxon>
        <taxon>Rotifera</taxon>
        <taxon>Eurotatoria</taxon>
        <taxon>Bdelloidea</taxon>
        <taxon>Philodinida</taxon>
        <taxon>Philodinidae</taxon>
        <taxon>Rotaria</taxon>
    </lineage>
</organism>